<protein>
    <submittedName>
        <fullName evidence="2">DUF2268 domain-containing protein</fullName>
    </submittedName>
</protein>
<accession>A0ABY5IN74</accession>
<proteinExistence type="predicted"/>
<gene>
    <name evidence="2" type="ORF">HB762_24255</name>
</gene>
<dbReference type="Proteomes" id="UP001059912">
    <property type="component" value="Chromosome 2"/>
</dbReference>
<dbReference type="Pfam" id="PF10026">
    <property type="entry name" value="DUF2268"/>
    <property type="match status" value="1"/>
</dbReference>
<keyword evidence="3" id="KW-1185">Reference proteome</keyword>
<dbReference type="EMBL" id="CP050471">
    <property type="protein sequence ID" value="UTZ34304.1"/>
    <property type="molecule type" value="Genomic_DNA"/>
</dbReference>
<evidence type="ECO:0000313" key="3">
    <source>
        <dbReference type="Proteomes" id="UP001059912"/>
    </source>
</evidence>
<feature type="domain" description="DUF2268" evidence="1">
    <location>
        <begin position="27"/>
        <end position="198"/>
    </location>
</feature>
<reference evidence="2" key="1">
    <citation type="submission" date="2020-03" db="EMBL/GenBank/DDBJ databases">
        <title>Five strains of Vibrio campbellii isolated from Mariana Trench.</title>
        <authorList>
            <person name="Liang J."/>
            <person name="Zhang X.-H."/>
        </authorList>
    </citation>
    <scope>NUCLEOTIDE SEQUENCE</scope>
    <source>
        <strain evidence="2">LJC013</strain>
    </source>
</reference>
<name>A0ABY5IN74_9VIBR</name>
<dbReference type="InterPro" id="IPR018728">
    <property type="entry name" value="DUF2268"/>
</dbReference>
<evidence type="ECO:0000313" key="2">
    <source>
        <dbReference type="EMBL" id="UTZ34304.1"/>
    </source>
</evidence>
<dbReference type="RefSeq" id="WP_255902801.1">
    <property type="nucleotide sequence ID" value="NZ_CP050465.1"/>
</dbReference>
<sequence>MSVNLHLLNAQGKLSKLEDRIVSEFTASLTKITHLMPVEGVDVVVSAGSAVLPETGLGGFCPQDDLVYLQIDPNNSKLLNNFSEEFVATLGHELHHCIRRRKVGYGITLSEALVTEGLACHFETELRTTRVPFYAIALSQNEIRELWDKATLELSNQSYDHAAWFFGSKSKAIPRHAGYSLGFQAVNEYVNKIEVPASRLCGALADDVLHKA</sequence>
<evidence type="ECO:0000259" key="1">
    <source>
        <dbReference type="Pfam" id="PF10026"/>
    </source>
</evidence>
<organism evidence="2 3">
    <name type="scientific">Vibrio campbellii</name>
    <dbReference type="NCBI Taxonomy" id="680"/>
    <lineage>
        <taxon>Bacteria</taxon>
        <taxon>Pseudomonadati</taxon>
        <taxon>Pseudomonadota</taxon>
        <taxon>Gammaproteobacteria</taxon>
        <taxon>Vibrionales</taxon>
        <taxon>Vibrionaceae</taxon>
        <taxon>Vibrio</taxon>
    </lineage>
</organism>